<dbReference type="InterPro" id="IPR001764">
    <property type="entry name" value="Glyco_hydro_3_N"/>
</dbReference>
<dbReference type="InterPro" id="IPR002772">
    <property type="entry name" value="Glyco_hydro_3_C"/>
</dbReference>
<dbReference type="Pfam" id="PF01915">
    <property type="entry name" value="Glyco_hydro_3_C"/>
    <property type="match status" value="1"/>
</dbReference>
<evidence type="ECO:0000313" key="11">
    <source>
        <dbReference type="Proteomes" id="UP000094869"/>
    </source>
</evidence>
<dbReference type="Pfam" id="PF00933">
    <property type="entry name" value="Glyco_hydro_3"/>
    <property type="match status" value="1"/>
</dbReference>
<dbReference type="PROSITE" id="PS00775">
    <property type="entry name" value="GLYCOSYL_HYDROL_F3"/>
    <property type="match status" value="1"/>
</dbReference>
<dbReference type="RefSeq" id="WP_069151672.1">
    <property type="nucleotide sequence ID" value="NZ_DAWDRA010000448.1"/>
</dbReference>
<proteinExistence type="inferred from homology"/>
<sequence length="756" mass="83345">MTREKLQELIGKMTLEEKASLCSGADFWHTESVERLGIPAMMVSDGPHGLRKQDQEADHLGVNDSIKAVCFPAGCGTAASFNRELITGMGEVLGEECQAEGVGVILGPAVNIKRSPLCGRNFEYYSEDPMVASEMAGALIKGVQSKNVGTSIKHFLANNQETRRMSSSSEVDERTLREIYLAAFEGAVSSQKPWTVMCSYNKINGTYAAEHKEALTDILRGEWGFDGFVVSDWGAVNNRVPDLEAGLDLEMPASGGINDEQIVDAVKEGRLEESVLDRAVERILNIVYRFQENRNDSAVFDRDKDHEYAKKVAEETIVLLKNEDGLLPLSEKEEIAFIGKYARQPRFQGGGSSHINSHKVTGAWDVVKDWGNITFAEGYGDQEDVTDEALIAEAVEKAGKAKAAVIFAGLPDAFESEGFDRSHMGMPNCQNELINRVAAVQPNTIVVLHNGSPVEMPWADQVKGIVEAYLSGQAVGAAVVDILFGKVNPSAKLPETFPYKLEDNPSYLYYLGEGDKVEYREGVFVGYRYYDTKKMDVRFPFGYGLSYTTFAYSNLKLSAAQIKDTDTLTVSVDVTNTGSMAGKEVVQLYVSDVESTVIRPVKELKGFDKVDLQPGETKTVTFTLGKRAFAYWNTQIHDWHVESGEFRILVGKSSRDIQLEETVTVESTVKLPVHFTLDSTFGDLMQDKKAREILEPMMKLDMVGGQEEDSDVAASAISSEMMEAMMKYMPLRGVLSFSSGKVSLEQLQGLLDQLNA</sequence>
<keyword evidence="4 6" id="KW-0326">Glycosidase</keyword>
<dbReference type="EMBL" id="MCGH01000002">
    <property type="protein sequence ID" value="ODM05387.1"/>
    <property type="molecule type" value="Genomic_DNA"/>
</dbReference>
<dbReference type="GO" id="GO:0005975">
    <property type="term" value="P:carbohydrate metabolic process"/>
    <property type="evidence" value="ECO:0007669"/>
    <property type="project" value="InterPro"/>
</dbReference>
<dbReference type="Gene3D" id="3.20.20.300">
    <property type="entry name" value="Glycoside hydrolase, family 3, N-terminal domain"/>
    <property type="match status" value="1"/>
</dbReference>
<feature type="domain" description="Fibronectin type III-like" evidence="5">
    <location>
        <begin position="584"/>
        <end position="654"/>
    </location>
</feature>
<keyword evidence="3" id="KW-0119">Carbohydrate metabolism</keyword>
<dbReference type="GO" id="GO:0008422">
    <property type="term" value="F:beta-glucosidase activity"/>
    <property type="evidence" value="ECO:0007669"/>
    <property type="project" value="UniProtKB-EC"/>
</dbReference>
<evidence type="ECO:0000259" key="5">
    <source>
        <dbReference type="SMART" id="SM01217"/>
    </source>
</evidence>
<dbReference type="InterPro" id="IPR036881">
    <property type="entry name" value="Glyco_hydro_3_C_sf"/>
</dbReference>
<dbReference type="Gene3D" id="3.40.50.1700">
    <property type="entry name" value="Glycoside hydrolase family 3 C-terminal domain"/>
    <property type="match status" value="1"/>
</dbReference>
<comment type="similarity">
    <text evidence="1 4">Belongs to the glycosyl hydrolase 3 family.</text>
</comment>
<dbReference type="Pfam" id="PF14310">
    <property type="entry name" value="Fn3-like"/>
    <property type="match status" value="1"/>
</dbReference>
<reference evidence="7 10" key="3">
    <citation type="submission" date="2016-08" db="EMBL/GenBank/DDBJ databases">
        <authorList>
            <person name="Seilhamer J.J."/>
        </authorList>
    </citation>
    <scope>NUCLEOTIDE SEQUENCE [LARGE SCALE GENOMIC DNA]</scope>
    <source>
        <strain evidence="7 10">NML150140-1</strain>
    </source>
</reference>
<dbReference type="Gene3D" id="2.60.40.10">
    <property type="entry name" value="Immunoglobulins"/>
    <property type="match status" value="1"/>
</dbReference>
<dbReference type="SUPFAM" id="SSF51445">
    <property type="entry name" value="(Trans)glycosidases"/>
    <property type="match status" value="1"/>
</dbReference>
<dbReference type="OrthoDB" id="98455at2"/>
<evidence type="ECO:0000256" key="4">
    <source>
        <dbReference type="RuleBase" id="RU361161"/>
    </source>
</evidence>
<protein>
    <submittedName>
        <fullName evidence="7">Glycosyl hydrolase</fullName>
    </submittedName>
    <submittedName>
        <fullName evidence="6">Thermostable beta-glucosidase B</fullName>
        <ecNumber evidence="6">3.2.1.21</ecNumber>
    </submittedName>
</protein>
<dbReference type="EMBL" id="MEHA01000006">
    <property type="protein sequence ID" value="ODR52477.1"/>
    <property type="molecule type" value="Genomic_DNA"/>
</dbReference>
<dbReference type="FunFam" id="2.60.40.10:FF:000495">
    <property type="entry name" value="Periplasmic beta-glucosidase"/>
    <property type="match status" value="1"/>
</dbReference>
<accession>A0A1E3AA61</accession>
<dbReference type="SUPFAM" id="SSF52279">
    <property type="entry name" value="Beta-D-glucan exohydrolase, C-terminal domain"/>
    <property type="match status" value="1"/>
</dbReference>
<reference evidence="8 11" key="2">
    <citation type="submission" date="2016-08" db="EMBL/GenBank/DDBJ databases">
        <title>Characterization of Isolates of Eisenbergiella tayi Derived from Blood Cultures, Using Whole Genome Sequencing.</title>
        <authorList>
            <person name="Bernier A.-M."/>
            <person name="Burdz T."/>
            <person name="Wiebe D."/>
            <person name="Bernard K."/>
        </authorList>
    </citation>
    <scope>NUCLEOTIDE SEQUENCE [LARGE SCALE GENOMIC DNA]</scope>
    <source>
        <strain evidence="8 11">NML120146</strain>
    </source>
</reference>
<dbReference type="SMART" id="SM01217">
    <property type="entry name" value="Fn3_like"/>
    <property type="match status" value="1"/>
</dbReference>
<dbReference type="Proteomes" id="UP000094271">
    <property type="component" value="Unassembled WGS sequence"/>
</dbReference>
<comment type="caution">
    <text evidence="6">The sequence shown here is derived from an EMBL/GenBank/DDBJ whole genome shotgun (WGS) entry which is preliminary data.</text>
</comment>
<dbReference type="InterPro" id="IPR026891">
    <property type="entry name" value="Fn3-like"/>
</dbReference>
<keyword evidence="11" id="KW-1185">Reference proteome</keyword>
<evidence type="ECO:0000313" key="10">
    <source>
        <dbReference type="Proteomes" id="UP000094271"/>
    </source>
</evidence>
<dbReference type="InterPro" id="IPR036962">
    <property type="entry name" value="Glyco_hydro_3_N_sf"/>
</dbReference>
<dbReference type="AlphaFoldDB" id="A0A1E3AA61"/>
<dbReference type="Proteomes" id="UP000094869">
    <property type="component" value="Unassembled WGS sequence"/>
</dbReference>
<evidence type="ECO:0000313" key="9">
    <source>
        <dbReference type="Proteomes" id="UP000094067"/>
    </source>
</evidence>
<dbReference type="Proteomes" id="UP000094067">
    <property type="component" value="Unassembled WGS sequence"/>
</dbReference>
<evidence type="ECO:0000313" key="7">
    <source>
        <dbReference type="EMBL" id="ODR52477.1"/>
    </source>
</evidence>
<evidence type="ECO:0000256" key="3">
    <source>
        <dbReference type="ARBA" id="ARBA00023277"/>
    </source>
</evidence>
<gene>
    <name evidence="6" type="primary">bglB_3</name>
    <name evidence="7" type="ORF">BEI59_10595</name>
    <name evidence="6" type="ORF">BEI61_01275</name>
    <name evidence="8" type="ORF">BEI63_06990</name>
</gene>
<dbReference type="EC" id="3.2.1.21" evidence="6"/>
<name>A0A1E3AA61_9FIRM</name>
<keyword evidence="2 4" id="KW-0378">Hydrolase</keyword>
<evidence type="ECO:0000313" key="8">
    <source>
        <dbReference type="EMBL" id="ODR59256.1"/>
    </source>
</evidence>
<reference evidence="6 9" key="1">
    <citation type="submission" date="2016-07" db="EMBL/GenBank/DDBJ databases">
        <title>Characterization of isolates of Eisenbergiella tayi derived from blood cultures, using whole genome sequencing.</title>
        <authorList>
            <person name="Burdz T."/>
            <person name="Wiebe D."/>
            <person name="Huynh C."/>
            <person name="Bernard K."/>
        </authorList>
    </citation>
    <scope>NUCLEOTIDE SEQUENCE [LARGE SCALE GENOMIC DNA]</scope>
    <source>
        <strain evidence="6 9">NML 110608</strain>
    </source>
</reference>
<dbReference type="InterPro" id="IPR019800">
    <property type="entry name" value="Glyco_hydro_3_AS"/>
</dbReference>
<evidence type="ECO:0000256" key="1">
    <source>
        <dbReference type="ARBA" id="ARBA00005336"/>
    </source>
</evidence>
<dbReference type="EMBL" id="MEHD01000015">
    <property type="protein sequence ID" value="ODR59256.1"/>
    <property type="molecule type" value="Genomic_DNA"/>
</dbReference>
<dbReference type="InterPro" id="IPR013783">
    <property type="entry name" value="Ig-like_fold"/>
</dbReference>
<evidence type="ECO:0000313" key="6">
    <source>
        <dbReference type="EMBL" id="ODM05387.1"/>
    </source>
</evidence>
<dbReference type="PATRIC" id="fig|1432052.4.peg.1431"/>
<dbReference type="PANTHER" id="PTHR42715:SF10">
    <property type="entry name" value="BETA-GLUCOSIDASE"/>
    <property type="match status" value="1"/>
</dbReference>
<dbReference type="PRINTS" id="PR00133">
    <property type="entry name" value="GLHYDRLASE3"/>
</dbReference>
<evidence type="ECO:0000256" key="2">
    <source>
        <dbReference type="ARBA" id="ARBA00022801"/>
    </source>
</evidence>
<dbReference type="InterPro" id="IPR017853">
    <property type="entry name" value="GH"/>
</dbReference>
<organism evidence="6 9">
    <name type="scientific">Eisenbergiella tayi</name>
    <dbReference type="NCBI Taxonomy" id="1432052"/>
    <lineage>
        <taxon>Bacteria</taxon>
        <taxon>Bacillati</taxon>
        <taxon>Bacillota</taxon>
        <taxon>Clostridia</taxon>
        <taxon>Lachnospirales</taxon>
        <taxon>Lachnospiraceae</taxon>
        <taxon>Eisenbergiella</taxon>
    </lineage>
</organism>
<dbReference type="PANTHER" id="PTHR42715">
    <property type="entry name" value="BETA-GLUCOSIDASE"/>
    <property type="match status" value="1"/>
</dbReference>
<dbReference type="InterPro" id="IPR050288">
    <property type="entry name" value="Cellulose_deg_GH3"/>
</dbReference>